<evidence type="ECO:0000256" key="3">
    <source>
        <dbReference type="ARBA" id="ARBA00023013"/>
    </source>
</evidence>
<gene>
    <name evidence="7" type="ORF">L9F63_001054</name>
</gene>
<dbReference type="Pfam" id="PF02234">
    <property type="entry name" value="CDI"/>
    <property type="match status" value="1"/>
</dbReference>
<dbReference type="InterPro" id="IPR044898">
    <property type="entry name" value="CDI_dom_sf"/>
</dbReference>
<evidence type="ECO:0000259" key="6">
    <source>
        <dbReference type="Pfam" id="PF02234"/>
    </source>
</evidence>
<dbReference type="GO" id="GO:0051726">
    <property type="term" value="P:regulation of cell cycle"/>
    <property type="evidence" value="ECO:0007669"/>
    <property type="project" value="InterPro"/>
</dbReference>
<dbReference type="PANTHER" id="PTHR10265:SF45">
    <property type="entry name" value="DACAPO"/>
    <property type="match status" value="1"/>
</dbReference>
<evidence type="ECO:0000256" key="1">
    <source>
        <dbReference type="ARBA" id="ARBA00004123"/>
    </source>
</evidence>
<dbReference type="Gene3D" id="4.10.365.10">
    <property type="entry name" value="p27"/>
    <property type="match status" value="1"/>
</dbReference>
<evidence type="ECO:0000256" key="2">
    <source>
        <dbReference type="ARBA" id="ARBA00006726"/>
    </source>
</evidence>
<dbReference type="Proteomes" id="UP001233999">
    <property type="component" value="Unassembled WGS sequence"/>
</dbReference>
<dbReference type="EMBL" id="JASPKZ010000046">
    <property type="protein sequence ID" value="KAJ9600774.1"/>
    <property type="molecule type" value="Genomic_DNA"/>
</dbReference>
<evidence type="ECO:0000313" key="7">
    <source>
        <dbReference type="EMBL" id="KAJ9600774.1"/>
    </source>
</evidence>
<keyword evidence="4" id="KW-0539">Nucleus</keyword>
<dbReference type="AlphaFoldDB" id="A0AAD8AKD5"/>
<organism evidence="7 8">
    <name type="scientific">Diploptera punctata</name>
    <name type="common">Pacific beetle cockroach</name>
    <dbReference type="NCBI Taxonomy" id="6984"/>
    <lineage>
        <taxon>Eukaryota</taxon>
        <taxon>Metazoa</taxon>
        <taxon>Ecdysozoa</taxon>
        <taxon>Arthropoda</taxon>
        <taxon>Hexapoda</taxon>
        <taxon>Insecta</taxon>
        <taxon>Pterygota</taxon>
        <taxon>Neoptera</taxon>
        <taxon>Polyneoptera</taxon>
        <taxon>Dictyoptera</taxon>
        <taxon>Blattodea</taxon>
        <taxon>Blaberoidea</taxon>
        <taxon>Blaberidae</taxon>
        <taxon>Diplopterinae</taxon>
        <taxon>Diploptera</taxon>
    </lineage>
</organism>
<comment type="subcellular location">
    <subcellularLocation>
        <location evidence="1">Nucleus</location>
    </subcellularLocation>
</comment>
<dbReference type="GO" id="GO:0004861">
    <property type="term" value="F:cyclin-dependent protein serine/threonine kinase inhibitor activity"/>
    <property type="evidence" value="ECO:0007669"/>
    <property type="project" value="InterPro"/>
</dbReference>
<keyword evidence="3" id="KW-0649">Protein kinase inhibitor</keyword>
<dbReference type="GO" id="GO:0005634">
    <property type="term" value="C:nucleus"/>
    <property type="evidence" value="ECO:0007669"/>
    <property type="project" value="UniProtKB-SubCell"/>
</dbReference>
<evidence type="ECO:0000313" key="8">
    <source>
        <dbReference type="Proteomes" id="UP001233999"/>
    </source>
</evidence>
<protein>
    <recommendedName>
        <fullName evidence="6">Cyclin-dependent kinase inhibitor domain-containing protein</fullName>
    </recommendedName>
</protein>
<sequence length="134" mass="16269">NNGGSNRMGEKSRVCRRLFNDENDGEENTTGEIDNLENLIKEELQRDREAAMRRWNFDFENEVPLPGRWVWEREPPADVPPENPQRFPPMRDKLLRMKTYRYQKHKIITKIHRYTSQINYLHCTFLYTYSLFLF</sequence>
<evidence type="ECO:0000256" key="4">
    <source>
        <dbReference type="ARBA" id="ARBA00023242"/>
    </source>
</evidence>
<feature type="domain" description="Cyclin-dependent kinase inhibitor" evidence="6">
    <location>
        <begin position="35"/>
        <end position="73"/>
    </location>
</feature>
<keyword evidence="5" id="KW-0131">Cell cycle</keyword>
<name>A0AAD8AKD5_DIPPU</name>
<reference evidence="7" key="1">
    <citation type="journal article" date="2023" name="IScience">
        <title>Live-bearing cockroach genome reveals convergent evolutionary mechanisms linked to viviparity in insects and beyond.</title>
        <authorList>
            <person name="Fouks B."/>
            <person name="Harrison M.C."/>
            <person name="Mikhailova A.A."/>
            <person name="Marchal E."/>
            <person name="English S."/>
            <person name="Carruthers M."/>
            <person name="Jennings E.C."/>
            <person name="Chiamaka E.L."/>
            <person name="Frigard R.A."/>
            <person name="Pippel M."/>
            <person name="Attardo G.M."/>
            <person name="Benoit J.B."/>
            <person name="Bornberg-Bauer E."/>
            <person name="Tobe S.S."/>
        </authorList>
    </citation>
    <scope>NUCLEOTIDE SEQUENCE</scope>
    <source>
        <strain evidence="7">Stay&amp;Tobe</strain>
    </source>
</reference>
<comment type="similarity">
    <text evidence="2">Belongs to the CDI family.</text>
</comment>
<dbReference type="PANTHER" id="PTHR10265">
    <property type="entry name" value="CYCLIN-DEPENDENT KINASE INHIBITOR 1"/>
    <property type="match status" value="1"/>
</dbReference>
<evidence type="ECO:0000256" key="5">
    <source>
        <dbReference type="ARBA" id="ARBA00023306"/>
    </source>
</evidence>
<feature type="non-terminal residue" evidence="7">
    <location>
        <position position="1"/>
    </location>
</feature>
<keyword evidence="8" id="KW-1185">Reference proteome</keyword>
<accession>A0AAD8AKD5</accession>
<proteinExistence type="inferred from homology"/>
<dbReference type="InterPro" id="IPR003175">
    <property type="entry name" value="CDI_dom"/>
</dbReference>
<comment type="caution">
    <text evidence="7">The sequence shown here is derived from an EMBL/GenBank/DDBJ whole genome shotgun (WGS) entry which is preliminary data.</text>
</comment>
<reference evidence="7" key="2">
    <citation type="submission" date="2023-05" db="EMBL/GenBank/DDBJ databases">
        <authorList>
            <person name="Fouks B."/>
        </authorList>
    </citation>
    <scope>NUCLEOTIDE SEQUENCE</scope>
    <source>
        <strain evidence="7">Stay&amp;Tobe</strain>
        <tissue evidence="7">Testes</tissue>
    </source>
</reference>